<proteinExistence type="predicted"/>
<organism evidence="2 3">
    <name type="scientific">Turnera subulata</name>
    <dbReference type="NCBI Taxonomy" id="218843"/>
    <lineage>
        <taxon>Eukaryota</taxon>
        <taxon>Viridiplantae</taxon>
        <taxon>Streptophyta</taxon>
        <taxon>Embryophyta</taxon>
        <taxon>Tracheophyta</taxon>
        <taxon>Spermatophyta</taxon>
        <taxon>Magnoliopsida</taxon>
        <taxon>eudicotyledons</taxon>
        <taxon>Gunneridae</taxon>
        <taxon>Pentapetalae</taxon>
        <taxon>rosids</taxon>
        <taxon>fabids</taxon>
        <taxon>Malpighiales</taxon>
        <taxon>Passifloraceae</taxon>
        <taxon>Turnera</taxon>
    </lineage>
</organism>
<dbReference type="EMBL" id="JAKUCV010001456">
    <property type="protein sequence ID" value="KAJ4846300.1"/>
    <property type="molecule type" value="Genomic_DNA"/>
</dbReference>
<feature type="compositionally biased region" description="Low complexity" evidence="1">
    <location>
        <begin position="85"/>
        <end position="103"/>
    </location>
</feature>
<reference evidence="2" key="1">
    <citation type="submission" date="2022-02" db="EMBL/GenBank/DDBJ databases">
        <authorList>
            <person name="Henning P.M."/>
            <person name="McCubbin A.G."/>
            <person name="Shore J.S."/>
        </authorList>
    </citation>
    <scope>NUCLEOTIDE SEQUENCE</scope>
    <source>
        <strain evidence="2">F60SS</strain>
        <tissue evidence="2">Leaves</tissue>
    </source>
</reference>
<keyword evidence="3" id="KW-1185">Reference proteome</keyword>
<feature type="region of interest" description="Disordered" evidence="1">
    <location>
        <begin position="17"/>
        <end position="177"/>
    </location>
</feature>
<name>A0A9Q0JMN6_9ROSI</name>
<dbReference type="Proteomes" id="UP001141552">
    <property type="component" value="Unassembled WGS sequence"/>
</dbReference>
<feature type="non-terminal residue" evidence="2">
    <location>
        <position position="1"/>
    </location>
</feature>
<feature type="compositionally biased region" description="Polar residues" evidence="1">
    <location>
        <begin position="17"/>
        <end position="69"/>
    </location>
</feature>
<evidence type="ECO:0000256" key="1">
    <source>
        <dbReference type="SAM" id="MobiDB-lite"/>
    </source>
</evidence>
<dbReference type="AlphaFoldDB" id="A0A9Q0JMN6"/>
<gene>
    <name evidence="2" type="ORF">Tsubulata_051354</name>
</gene>
<sequence length="207" mass="23439">MMSFQLFAFPSSQNASLQAVQTEPRSHFGNPTTTLPAPESGRNSSHPNSFNTTNPFNSKSINQRSTNVKKQWKRREREKKGISGLPQQPATTAAARVTTVLPRRPLRASDHDSNPSHPNPLSGHTNISHSRRQHKEEHSDGNYTSRPNPGPVAPVLRRPRKPLPPTKATNSSPVLLWWRRLHKEEERMVAAKGREEERKSWAEKEKK</sequence>
<evidence type="ECO:0000313" key="3">
    <source>
        <dbReference type="Proteomes" id="UP001141552"/>
    </source>
</evidence>
<accession>A0A9Q0JMN6</accession>
<evidence type="ECO:0000313" key="2">
    <source>
        <dbReference type="EMBL" id="KAJ4846300.1"/>
    </source>
</evidence>
<protein>
    <submittedName>
        <fullName evidence="2">Uncharacterized protein</fullName>
    </submittedName>
</protein>
<reference evidence="2" key="2">
    <citation type="journal article" date="2023" name="Plants (Basel)">
        <title>Annotation of the Turnera subulata (Passifloraceae) Draft Genome Reveals the S-Locus Evolved after the Divergence of Turneroideae from Passifloroideae in a Stepwise Manner.</title>
        <authorList>
            <person name="Henning P.M."/>
            <person name="Roalson E.H."/>
            <person name="Mir W."/>
            <person name="McCubbin A.G."/>
            <person name="Shore J.S."/>
        </authorList>
    </citation>
    <scope>NUCLEOTIDE SEQUENCE</scope>
    <source>
        <strain evidence="2">F60SS</strain>
    </source>
</reference>
<comment type="caution">
    <text evidence="2">The sequence shown here is derived from an EMBL/GenBank/DDBJ whole genome shotgun (WGS) entry which is preliminary data.</text>
</comment>